<dbReference type="InterPro" id="IPR000477">
    <property type="entry name" value="RT_dom"/>
</dbReference>
<reference evidence="3" key="1">
    <citation type="submission" date="2023-07" db="EMBL/GenBank/DDBJ databases">
        <title>A chromosome-level genome assembly of Lolium multiflorum.</title>
        <authorList>
            <person name="Chen Y."/>
            <person name="Copetti D."/>
            <person name="Kolliker R."/>
            <person name="Studer B."/>
        </authorList>
    </citation>
    <scope>NUCLEOTIDE SEQUENCE</scope>
    <source>
        <strain evidence="3">02402/16</strain>
        <tissue evidence="3">Leaf</tissue>
    </source>
</reference>
<dbReference type="EMBL" id="JAUUTY010000002">
    <property type="protein sequence ID" value="KAK1685871.1"/>
    <property type="molecule type" value="Genomic_DNA"/>
</dbReference>
<dbReference type="AlphaFoldDB" id="A0AAD8TQH2"/>
<dbReference type="SUPFAM" id="SSF56672">
    <property type="entry name" value="DNA/RNA polymerases"/>
    <property type="match status" value="1"/>
</dbReference>
<dbReference type="PANTHER" id="PTHR19446">
    <property type="entry name" value="REVERSE TRANSCRIPTASES"/>
    <property type="match status" value="1"/>
</dbReference>
<sequence>MNLAVKNYCSVGTISEVTIIDFEDLALGSAPSSGSDPESIPAAASSVDDEEFVEFGGGAGYADAMEMLGVPPPLVPHGEPFGAAPAASLVAHALANAPPLPSVHGCPVLSKPTSVQVQLRLGFFDVTVSGSLGEHLSFRLPLRKAASDMGSKGLMVANFVTASVGLLDSVALHGPLRRPVISVDILARSVDAGSGTPIPLAVADALVKGTLAEALPLTGAATAETGGPLPRQLPAEDAPSATTTLGLGGHAGATLEAPLPSASPVRSPPVLLLAGEVSPVAGTVWRAPPIPPQPRRCSRLATERYVSIIDKAIARILVINGGPSAAPSRSGELSPDDLLAVALDDSGHLPRQDVNLCLKLKRVRAAARAWARHRKLPPVYLANCRAVISFLDRLEESRPLSTLESRLRYLAKTNLSLKNADRATYWRQRAKIKNCILGDENTKYFHLCASGRLQKNQIKNLDSDDDITVFSHHAKASILHAFFKELLGTPIHAVDRPDWDTLVASTSLDSTQVASIIHPFSIEEIRAALFSMNDNSSPGPDGFGPAFYKRNWDLVKSTLLDSLADFHSLSSDLRPINKSHIVLLPKKEGANRPDNFRPISLQNCCLKIHSKCLTLRLKYLIPSLVHQDQTGFISGRSIAENFVYTADLVQACHKRNAPAAVFKLDFRKAFDSISWDALDRILMAKGFPELWRAWIKMLNHTSQMTVLLNGVPGRWIQCRRGLRQGDPLSPFLFNIIVDVLQQMLLHASREGLLQHPLVDDLTCPVLQYADDTLIIIRAIPEHVANLKRILDEFSAATGLTINFHRSTFVPIKTDPDTALTIATTFGCAISSFPQTYLGLPLSIYKMRFADFAPIIHKSDMRLSGWRGRCLPIGGRLILVNSVLTAMLAHAMSAGLLPAGVIEAIDKRRRAFLWTGEETCNGGSCKVA</sequence>
<dbReference type="Pfam" id="PF00078">
    <property type="entry name" value="RVT_1"/>
    <property type="match status" value="1"/>
</dbReference>
<accession>A0AAD8TQH2</accession>
<dbReference type="PROSITE" id="PS50878">
    <property type="entry name" value="RT_POL"/>
    <property type="match status" value="1"/>
</dbReference>
<comment type="caution">
    <text evidence="3">The sequence shown here is derived from an EMBL/GenBank/DDBJ whole genome shotgun (WGS) entry which is preliminary data.</text>
</comment>
<proteinExistence type="predicted"/>
<feature type="region of interest" description="Disordered" evidence="1">
    <location>
        <begin position="222"/>
        <end position="252"/>
    </location>
</feature>
<dbReference type="Proteomes" id="UP001231189">
    <property type="component" value="Unassembled WGS sequence"/>
</dbReference>
<organism evidence="3 4">
    <name type="scientific">Lolium multiflorum</name>
    <name type="common">Italian ryegrass</name>
    <name type="synonym">Lolium perenne subsp. multiflorum</name>
    <dbReference type="NCBI Taxonomy" id="4521"/>
    <lineage>
        <taxon>Eukaryota</taxon>
        <taxon>Viridiplantae</taxon>
        <taxon>Streptophyta</taxon>
        <taxon>Embryophyta</taxon>
        <taxon>Tracheophyta</taxon>
        <taxon>Spermatophyta</taxon>
        <taxon>Magnoliopsida</taxon>
        <taxon>Liliopsida</taxon>
        <taxon>Poales</taxon>
        <taxon>Poaceae</taxon>
        <taxon>BOP clade</taxon>
        <taxon>Pooideae</taxon>
        <taxon>Poodae</taxon>
        <taxon>Poeae</taxon>
        <taxon>Poeae Chloroplast Group 2 (Poeae type)</taxon>
        <taxon>Loliodinae</taxon>
        <taxon>Loliinae</taxon>
        <taxon>Lolium</taxon>
    </lineage>
</organism>
<evidence type="ECO:0000259" key="2">
    <source>
        <dbReference type="PROSITE" id="PS50878"/>
    </source>
</evidence>
<feature type="domain" description="Reverse transcriptase" evidence="2">
    <location>
        <begin position="565"/>
        <end position="841"/>
    </location>
</feature>
<gene>
    <name evidence="3" type="ORF">QYE76_046719</name>
</gene>
<dbReference type="CDD" id="cd01650">
    <property type="entry name" value="RT_nLTR_like"/>
    <property type="match status" value="1"/>
</dbReference>
<evidence type="ECO:0000313" key="3">
    <source>
        <dbReference type="EMBL" id="KAK1685871.1"/>
    </source>
</evidence>
<evidence type="ECO:0000256" key="1">
    <source>
        <dbReference type="SAM" id="MobiDB-lite"/>
    </source>
</evidence>
<name>A0AAD8TQH2_LOLMU</name>
<evidence type="ECO:0000313" key="4">
    <source>
        <dbReference type="Proteomes" id="UP001231189"/>
    </source>
</evidence>
<protein>
    <recommendedName>
        <fullName evidence="2">Reverse transcriptase domain-containing protein</fullName>
    </recommendedName>
</protein>
<dbReference type="InterPro" id="IPR043502">
    <property type="entry name" value="DNA/RNA_pol_sf"/>
</dbReference>
<keyword evidence="4" id="KW-1185">Reference proteome</keyword>